<dbReference type="PANTHER" id="PTHR33116:SF86">
    <property type="entry name" value="REVERSE TRANSCRIPTASE DOMAIN-CONTAINING PROTEIN"/>
    <property type="match status" value="1"/>
</dbReference>
<reference evidence="1" key="2">
    <citation type="journal article" date="2024" name="Plant">
        <title>Genomic evolution and insights into agronomic trait innovations of Sesamum species.</title>
        <authorList>
            <person name="Miao H."/>
            <person name="Wang L."/>
            <person name="Qu L."/>
            <person name="Liu H."/>
            <person name="Sun Y."/>
            <person name="Le M."/>
            <person name="Wang Q."/>
            <person name="Wei S."/>
            <person name="Zheng Y."/>
            <person name="Lin W."/>
            <person name="Duan Y."/>
            <person name="Cao H."/>
            <person name="Xiong S."/>
            <person name="Wang X."/>
            <person name="Wei L."/>
            <person name="Li C."/>
            <person name="Ma Q."/>
            <person name="Ju M."/>
            <person name="Zhao R."/>
            <person name="Li G."/>
            <person name="Mu C."/>
            <person name="Tian Q."/>
            <person name="Mei H."/>
            <person name="Zhang T."/>
            <person name="Gao T."/>
            <person name="Zhang H."/>
        </authorList>
    </citation>
    <scope>NUCLEOTIDE SEQUENCE</scope>
    <source>
        <strain evidence="1">KEN8</strain>
    </source>
</reference>
<evidence type="ECO:0000313" key="1">
    <source>
        <dbReference type="EMBL" id="KAL0352328.1"/>
    </source>
</evidence>
<dbReference type="PANTHER" id="PTHR33116">
    <property type="entry name" value="REVERSE TRANSCRIPTASE ZINC-BINDING DOMAIN-CONTAINING PROTEIN-RELATED-RELATED"/>
    <property type="match status" value="1"/>
</dbReference>
<evidence type="ECO:0008006" key="2">
    <source>
        <dbReference type="Google" id="ProtNLM"/>
    </source>
</evidence>
<comment type="caution">
    <text evidence="1">The sequence shown here is derived from an EMBL/GenBank/DDBJ whole genome shotgun (WGS) entry which is preliminary data.</text>
</comment>
<gene>
    <name evidence="1" type="ORF">Scaly_1621500</name>
</gene>
<proteinExistence type="predicted"/>
<sequence>MIANRPIPVFDSILSPSQSTFIQGILIIDNVLLAFELNHYLRSSRQSQGGCVALKLDMTKAYDRVGWMFLGETDEEIGEVRWILRLYTPASRQKINLQRSSMVVNRGVPGAVKHFLGALLGVQVVPHHDKYLGLPAVGGRSRHMLFKNIRNRVRERVEVWNTKVLSQAGKGILMKGEKRVHSVAWRKLWRAQVEGRLGFRELQAFNVAFLAKQKWRS</sequence>
<protein>
    <recommendedName>
        <fullName evidence="2">Reverse transcriptase domain-containing protein</fullName>
    </recommendedName>
</protein>
<dbReference type="AlphaFoldDB" id="A0AAW2PBN9"/>
<reference evidence="1" key="1">
    <citation type="submission" date="2020-06" db="EMBL/GenBank/DDBJ databases">
        <authorList>
            <person name="Li T."/>
            <person name="Hu X."/>
            <person name="Zhang T."/>
            <person name="Song X."/>
            <person name="Zhang H."/>
            <person name="Dai N."/>
            <person name="Sheng W."/>
            <person name="Hou X."/>
            <person name="Wei L."/>
        </authorList>
    </citation>
    <scope>NUCLEOTIDE SEQUENCE</scope>
    <source>
        <strain evidence="1">KEN8</strain>
        <tissue evidence="1">Leaf</tissue>
    </source>
</reference>
<dbReference type="EMBL" id="JACGWM010000009">
    <property type="protein sequence ID" value="KAL0352328.1"/>
    <property type="molecule type" value="Genomic_DNA"/>
</dbReference>
<accession>A0AAW2PBN9</accession>
<name>A0AAW2PBN9_9LAMI</name>
<organism evidence="1">
    <name type="scientific">Sesamum calycinum</name>
    <dbReference type="NCBI Taxonomy" id="2727403"/>
    <lineage>
        <taxon>Eukaryota</taxon>
        <taxon>Viridiplantae</taxon>
        <taxon>Streptophyta</taxon>
        <taxon>Embryophyta</taxon>
        <taxon>Tracheophyta</taxon>
        <taxon>Spermatophyta</taxon>
        <taxon>Magnoliopsida</taxon>
        <taxon>eudicotyledons</taxon>
        <taxon>Gunneridae</taxon>
        <taxon>Pentapetalae</taxon>
        <taxon>asterids</taxon>
        <taxon>lamiids</taxon>
        <taxon>Lamiales</taxon>
        <taxon>Pedaliaceae</taxon>
        <taxon>Sesamum</taxon>
    </lineage>
</organism>